<keyword evidence="3" id="KW-0862">Zinc</keyword>
<dbReference type="InterPro" id="IPR050129">
    <property type="entry name" value="Zn_alcohol_dh"/>
</dbReference>
<dbReference type="SMART" id="SM00829">
    <property type="entry name" value="PKS_ER"/>
    <property type="match status" value="1"/>
</dbReference>
<evidence type="ECO:0000256" key="1">
    <source>
        <dbReference type="ARBA" id="ARBA00001947"/>
    </source>
</evidence>
<evidence type="ECO:0000313" key="7">
    <source>
        <dbReference type="Proteomes" id="UP001317322"/>
    </source>
</evidence>
<reference evidence="6 7" key="1">
    <citation type="submission" date="2022-07" db="EMBL/GenBank/DDBJ databases">
        <title>Novel species in genus cellulomonas.</title>
        <authorList>
            <person name="Ye L."/>
        </authorList>
    </citation>
    <scope>NUCLEOTIDE SEQUENCE [LARGE SCALE GENOMIC DNA]</scope>
    <source>
        <strain evidence="7">zg-Y908</strain>
    </source>
</reference>
<dbReference type="Proteomes" id="UP001317322">
    <property type="component" value="Chromosome"/>
</dbReference>
<keyword evidence="4" id="KW-0560">Oxidoreductase</keyword>
<sequence>MSTMRAAVWTGADEIAVEQVPLPDVPEGWALVRVAYNGICGTDLSIHHGKHPRATAPLVPGHELSGWVERAGATGPREGALVIAEPLISCGECKACRDGHGHVCRRLGLYGIDAPGGMAEYVALPPHVLHEVPAGVDPRLAALVEPLAVAVHAVDLSGMQAGDTVAVYGAGPIGVLTALVARHAGAGAVVVTEPSPWRRQVAADLGLTVVPEGATMAEVLAPLTDGEGADTTFDSAAHPAVAADVTAATRVLGRIVVVGVYKQPTPLDLQAVCFKEQSLVGVRVYTSADVRRAIELLASDVLGLAAFPTRAFDLADVDAAFAAAASGQDCLKVLLTPLHGKADA</sequence>
<protein>
    <submittedName>
        <fullName evidence="6">Alcohol dehydrogenase catalytic domain-containing protein</fullName>
    </submittedName>
</protein>
<dbReference type="InterPro" id="IPR013149">
    <property type="entry name" value="ADH-like_C"/>
</dbReference>
<name>A0ABY5K397_9CELL</name>
<dbReference type="InterPro" id="IPR020843">
    <property type="entry name" value="ER"/>
</dbReference>
<keyword evidence="2" id="KW-0479">Metal-binding</keyword>
<dbReference type="InterPro" id="IPR013154">
    <property type="entry name" value="ADH-like_N"/>
</dbReference>
<dbReference type="Pfam" id="PF00107">
    <property type="entry name" value="ADH_zinc_N"/>
    <property type="match status" value="1"/>
</dbReference>
<dbReference type="RefSeq" id="WP_227566134.1">
    <property type="nucleotide sequence ID" value="NZ_CP101989.1"/>
</dbReference>
<organism evidence="6 7">
    <name type="scientific">Cellulomonas wangsupingiae</name>
    <dbReference type="NCBI Taxonomy" id="2968085"/>
    <lineage>
        <taxon>Bacteria</taxon>
        <taxon>Bacillati</taxon>
        <taxon>Actinomycetota</taxon>
        <taxon>Actinomycetes</taxon>
        <taxon>Micrococcales</taxon>
        <taxon>Cellulomonadaceae</taxon>
        <taxon>Cellulomonas</taxon>
    </lineage>
</organism>
<keyword evidence="7" id="KW-1185">Reference proteome</keyword>
<gene>
    <name evidence="6" type="ORF">NP075_15625</name>
</gene>
<dbReference type="EMBL" id="CP101989">
    <property type="protein sequence ID" value="UUI64528.1"/>
    <property type="molecule type" value="Genomic_DNA"/>
</dbReference>
<evidence type="ECO:0000256" key="3">
    <source>
        <dbReference type="ARBA" id="ARBA00022833"/>
    </source>
</evidence>
<dbReference type="SUPFAM" id="SSF51735">
    <property type="entry name" value="NAD(P)-binding Rossmann-fold domains"/>
    <property type="match status" value="1"/>
</dbReference>
<dbReference type="InterPro" id="IPR036291">
    <property type="entry name" value="NAD(P)-bd_dom_sf"/>
</dbReference>
<dbReference type="InterPro" id="IPR011032">
    <property type="entry name" value="GroES-like_sf"/>
</dbReference>
<dbReference type="Gene3D" id="3.40.50.720">
    <property type="entry name" value="NAD(P)-binding Rossmann-like Domain"/>
    <property type="match status" value="1"/>
</dbReference>
<evidence type="ECO:0000259" key="5">
    <source>
        <dbReference type="SMART" id="SM00829"/>
    </source>
</evidence>
<dbReference type="PANTHER" id="PTHR43401:SF2">
    <property type="entry name" value="L-THREONINE 3-DEHYDROGENASE"/>
    <property type="match status" value="1"/>
</dbReference>
<dbReference type="SUPFAM" id="SSF50129">
    <property type="entry name" value="GroES-like"/>
    <property type="match status" value="1"/>
</dbReference>
<proteinExistence type="predicted"/>
<evidence type="ECO:0000256" key="2">
    <source>
        <dbReference type="ARBA" id="ARBA00022723"/>
    </source>
</evidence>
<dbReference type="PANTHER" id="PTHR43401">
    <property type="entry name" value="L-THREONINE 3-DEHYDROGENASE"/>
    <property type="match status" value="1"/>
</dbReference>
<evidence type="ECO:0000256" key="4">
    <source>
        <dbReference type="ARBA" id="ARBA00023002"/>
    </source>
</evidence>
<dbReference type="Pfam" id="PF08240">
    <property type="entry name" value="ADH_N"/>
    <property type="match status" value="1"/>
</dbReference>
<dbReference type="Gene3D" id="3.90.180.10">
    <property type="entry name" value="Medium-chain alcohol dehydrogenases, catalytic domain"/>
    <property type="match status" value="1"/>
</dbReference>
<accession>A0ABY5K397</accession>
<evidence type="ECO:0000313" key="6">
    <source>
        <dbReference type="EMBL" id="UUI64528.1"/>
    </source>
</evidence>
<comment type="cofactor">
    <cofactor evidence="1">
        <name>Zn(2+)</name>
        <dbReference type="ChEBI" id="CHEBI:29105"/>
    </cofactor>
</comment>
<feature type="domain" description="Enoyl reductase (ER)" evidence="5">
    <location>
        <begin position="11"/>
        <end position="335"/>
    </location>
</feature>